<name>A0ABQ7PVY5_PLUXY</name>
<evidence type="ECO:0000313" key="3">
    <source>
        <dbReference type="Proteomes" id="UP000823941"/>
    </source>
</evidence>
<feature type="compositionally biased region" description="Basic and acidic residues" evidence="1">
    <location>
        <begin position="14"/>
        <end position="26"/>
    </location>
</feature>
<accession>A0ABQ7PVY5</accession>
<protein>
    <submittedName>
        <fullName evidence="2">Uncharacterized protein</fullName>
    </submittedName>
</protein>
<evidence type="ECO:0000256" key="1">
    <source>
        <dbReference type="SAM" id="MobiDB-lite"/>
    </source>
</evidence>
<proteinExistence type="predicted"/>
<feature type="compositionally biased region" description="Low complexity" evidence="1">
    <location>
        <begin position="75"/>
        <end position="84"/>
    </location>
</feature>
<comment type="caution">
    <text evidence="2">The sequence shown here is derived from an EMBL/GenBank/DDBJ whole genome shotgun (WGS) entry which is preliminary data.</text>
</comment>
<dbReference type="Proteomes" id="UP000823941">
    <property type="component" value="Chromosome 27"/>
</dbReference>
<reference evidence="2 3" key="1">
    <citation type="submission" date="2021-06" db="EMBL/GenBank/DDBJ databases">
        <title>A haploid diamondback moth (Plutella xylostella L.) genome assembly resolves 31 chromosomes and identifies a diamide resistance mutation.</title>
        <authorList>
            <person name="Ward C.M."/>
            <person name="Perry K.D."/>
            <person name="Baker G."/>
            <person name="Powis K."/>
            <person name="Heckel D.G."/>
            <person name="Baxter S.W."/>
        </authorList>
    </citation>
    <scope>NUCLEOTIDE SEQUENCE [LARGE SCALE GENOMIC DNA]</scope>
    <source>
        <strain evidence="2 3">LV</strain>
        <tissue evidence="2">Single pupa</tissue>
    </source>
</reference>
<dbReference type="EMBL" id="JAHIBW010000027">
    <property type="protein sequence ID" value="KAG7297107.1"/>
    <property type="molecule type" value="Genomic_DNA"/>
</dbReference>
<feature type="region of interest" description="Disordered" evidence="1">
    <location>
        <begin position="1"/>
        <end position="87"/>
    </location>
</feature>
<sequence length="223" mass="23904">MQAPRKMVNTRSALRKEMEAPTRAHSDTLVSQRLFVSPNEEKPTTSARSVKTEGQAKDLSNFKLPTEKDRKSKSNRSSSSAALAQKKKLELEAATAKARIQMELIDAKLEADLAAVEEKYSSLSSRSTNGSDGKDIEKWLDQSQRELEKHRACTDGATAGPARPPAEAGTDGPVQQLTAAAAAPPPGQAGTDGPILQLVSAMKELVTSTVAGNCEPLRHDSQL</sequence>
<feature type="compositionally biased region" description="Basic and acidic residues" evidence="1">
    <location>
        <begin position="132"/>
        <end position="153"/>
    </location>
</feature>
<keyword evidence="3" id="KW-1185">Reference proteome</keyword>
<feature type="region of interest" description="Disordered" evidence="1">
    <location>
        <begin position="116"/>
        <end position="194"/>
    </location>
</feature>
<feature type="compositionally biased region" description="Polar residues" evidence="1">
    <location>
        <begin position="121"/>
        <end position="131"/>
    </location>
</feature>
<gene>
    <name evidence="2" type="ORF">JYU34_020055</name>
</gene>
<organism evidence="2 3">
    <name type="scientific">Plutella xylostella</name>
    <name type="common">Diamondback moth</name>
    <name type="synonym">Plutella maculipennis</name>
    <dbReference type="NCBI Taxonomy" id="51655"/>
    <lineage>
        <taxon>Eukaryota</taxon>
        <taxon>Metazoa</taxon>
        <taxon>Ecdysozoa</taxon>
        <taxon>Arthropoda</taxon>
        <taxon>Hexapoda</taxon>
        <taxon>Insecta</taxon>
        <taxon>Pterygota</taxon>
        <taxon>Neoptera</taxon>
        <taxon>Endopterygota</taxon>
        <taxon>Lepidoptera</taxon>
        <taxon>Glossata</taxon>
        <taxon>Ditrysia</taxon>
        <taxon>Yponomeutoidea</taxon>
        <taxon>Plutellidae</taxon>
        <taxon>Plutella</taxon>
    </lineage>
</organism>
<evidence type="ECO:0000313" key="2">
    <source>
        <dbReference type="EMBL" id="KAG7297107.1"/>
    </source>
</evidence>